<feature type="compositionally biased region" description="Polar residues" evidence="6">
    <location>
        <begin position="922"/>
        <end position="943"/>
    </location>
</feature>
<reference evidence="9" key="4">
    <citation type="submission" date="2025-08" db="UniProtKB">
        <authorList>
            <consortium name="Ensembl"/>
        </authorList>
    </citation>
    <scope>IDENTIFICATION</scope>
</reference>
<dbReference type="Gene3D" id="1.10.555.10">
    <property type="entry name" value="Rho GTPase activation protein"/>
    <property type="match status" value="1"/>
</dbReference>
<evidence type="ECO:0000313" key="9">
    <source>
        <dbReference type="Ensembl" id="ENSCMIP00000016439.1"/>
    </source>
</evidence>
<dbReference type="GeneID" id="103186508"/>
<gene>
    <name evidence="9" type="primary">LOC103186508</name>
</gene>
<dbReference type="InterPro" id="IPR000198">
    <property type="entry name" value="RhoGAP_dom"/>
</dbReference>
<reference evidence="10" key="2">
    <citation type="journal article" date="2007" name="PLoS Biol.">
        <title>Survey sequencing and comparative analysis of the elephant shark (Callorhinchus milii) genome.</title>
        <authorList>
            <person name="Venkatesh B."/>
            <person name="Kirkness E.F."/>
            <person name="Loh Y.H."/>
            <person name="Halpern A.L."/>
            <person name="Lee A.P."/>
            <person name="Johnson J."/>
            <person name="Dandona N."/>
            <person name="Viswanathan L.D."/>
            <person name="Tay A."/>
            <person name="Venter J.C."/>
            <person name="Strausberg R.L."/>
            <person name="Brenner S."/>
        </authorList>
    </citation>
    <scope>NUCLEOTIDE SEQUENCE [LARGE SCALE GENOMIC DNA]</scope>
</reference>
<name>A0A4W3I5W8_CALMI</name>
<evidence type="ECO:0000313" key="10">
    <source>
        <dbReference type="Proteomes" id="UP000314986"/>
    </source>
</evidence>
<evidence type="ECO:0000259" key="8">
    <source>
        <dbReference type="PROSITE" id="PS50238"/>
    </source>
</evidence>
<feature type="region of interest" description="Disordered" evidence="6">
    <location>
        <begin position="587"/>
        <end position="609"/>
    </location>
</feature>
<keyword evidence="10" id="KW-1185">Reference proteome</keyword>
<dbReference type="SUPFAM" id="SSF54236">
    <property type="entry name" value="Ubiquitin-like"/>
    <property type="match status" value="1"/>
</dbReference>
<feature type="region of interest" description="Disordered" evidence="6">
    <location>
        <begin position="905"/>
        <end position="1036"/>
    </location>
</feature>
<dbReference type="InterPro" id="IPR008936">
    <property type="entry name" value="Rho_GTPase_activation_prot"/>
</dbReference>
<dbReference type="PROSITE" id="PS50238">
    <property type="entry name" value="RHOGAP"/>
    <property type="match status" value="1"/>
</dbReference>
<dbReference type="InterPro" id="IPR047888">
    <property type="entry name" value="ARHGAP20_RA"/>
</dbReference>
<dbReference type="PROSITE" id="PS50200">
    <property type="entry name" value="RA"/>
    <property type="match status" value="1"/>
</dbReference>
<feature type="compositionally biased region" description="Low complexity" evidence="6">
    <location>
        <begin position="784"/>
        <end position="807"/>
    </location>
</feature>
<dbReference type="Proteomes" id="UP000314986">
    <property type="component" value="Unassembled WGS sequence"/>
</dbReference>
<dbReference type="OrthoDB" id="9994905at2759"/>
<proteinExistence type="predicted"/>
<evidence type="ECO:0000256" key="6">
    <source>
        <dbReference type="SAM" id="MobiDB-lite"/>
    </source>
</evidence>
<dbReference type="Ensembl" id="ENSCMIT00000016770.1">
    <property type="protein sequence ID" value="ENSCMIP00000016439.1"/>
    <property type="gene ID" value="ENSCMIG00000007917.1"/>
</dbReference>
<feature type="compositionally biased region" description="Polar residues" evidence="6">
    <location>
        <begin position="953"/>
        <end position="968"/>
    </location>
</feature>
<feature type="region of interest" description="Disordered" evidence="6">
    <location>
        <begin position="1"/>
        <end position="43"/>
    </location>
</feature>
<dbReference type="FunFam" id="1.10.555.10:FF:000025">
    <property type="entry name" value="Rho GTPase-activating protein 20"/>
    <property type="match status" value="1"/>
</dbReference>
<dbReference type="AlphaFoldDB" id="A0A4W3I5W8"/>
<evidence type="ECO:0000256" key="1">
    <source>
        <dbReference type="ARBA" id="ARBA00022468"/>
    </source>
</evidence>
<accession>A0A4W3I5W8</accession>
<dbReference type="Pfam" id="PF00788">
    <property type="entry name" value="RA"/>
    <property type="match status" value="1"/>
</dbReference>
<evidence type="ECO:0000256" key="5">
    <source>
        <dbReference type="ARBA" id="ARBA00083374"/>
    </source>
</evidence>
<keyword evidence="2" id="KW-0597">Phosphoprotein</keyword>
<dbReference type="GO" id="GO:0035023">
    <property type="term" value="P:regulation of Rho protein signal transduction"/>
    <property type="evidence" value="ECO:0007669"/>
    <property type="project" value="InterPro"/>
</dbReference>
<sequence>MSPQQDSVGQSRSASLTGEPRPPARGDTPGEKKMKSLAQRRQSAPSLVITKAFNKSRTLSRESCLSPVSPELCSLVQSIIGPNRAFVMEGHAQLKTGLQTQERHLFLFNDIFVIAKSKSASHFKLKNRAQICEMWTASCLEEVCEGSTSPDRSFVMGWPTTNCVATFSTTEQKEKWLSFLQRFIKQEKEKQQFKSTPLKIITRNVGSCAHSKVLTVNNTDTANDVVAMALQQFAITGSTKDYQLWVNSGKEDAPYPLIGHEYPFSIKMSHVREAAAQTQGCKDSIFPLDLQGSFIIEQLPMDMQCQFTLKPTYLASSQQITEPSQKQFKRKRSIMSWAFWRGSTAQLDSMPLSPTSLTPGRLFGLPLLAICDDDNLPKPIMDMLSFLFHEGPFTRGIFRRSANAKACKELKEKLNSGTGVHLASESVFVTAAVFKDFLRNIPGSIFSAELYNSWMTAMERGSHKEKIKEIQRLLELLPRVNNLLLHHVFGVLHSIEQQAEENQMNAFNLAVCIAPSILWPPTPCSPEIESESTKKVAVFVQFLIENCRRIFGNDFTCLIGDLPTRKCESTEDGSDVSSFQMHDSSYDSLENELNDDTDSPLSDLITKRSQENRSRDSVLTWSDCDLDQPEDEGVQKKVPLITTAWEIPSGGQHKPPSCELSDSEPLSSNTSGYSTSEWLTVPRRHRRSSEPSIAPPAALAQLGQNHESVIRKTSCDAVMTRSDDSYITQLRMLQIEGQKLINRSLNMGIDLDKTSNNSHKRTQKGSQSRSRLQPPPPLKLNIPSTASCSSLSSPGSSPSGSSMSSLDSAFSHNSECSVFTPSETFAPSCSVIQAQKSQPSTPTTSSLFKHFSGLLSPGPASGATSLEKHKKTCGAKEESSKCIAERNPVTLHPNSWLKKSGTWTLRRKEKGSKQEDKRGTSLKASTADSQVELSVASPGSGSCHTFFEEQKDVASSNPMARGTVQSANRSPPSRPPSYQEAIRSPLLNTVSKEKASTVPSRQWDHIDSPHSQQHLGVSNPCRSPTHSTGSEMPPPQTILDQIPQTVFYGQNSSLCLQAVSRPQSRSFTLGEGFVRRAGVRRCSESVSAVQRGFQSESQENICEPAAATSPHERSIKIYQEKQLSPASDRRNGPHMTDQELKSRCPVTLSSNAARAVKEYFLQTDVENCLLKTQEVTEAVIHSKKEWQKKHCNNRKFEDFEQVFFSEESYV</sequence>
<reference evidence="9" key="5">
    <citation type="submission" date="2025-09" db="UniProtKB">
        <authorList>
            <consortium name="Ensembl"/>
        </authorList>
    </citation>
    <scope>IDENTIFICATION</scope>
</reference>
<dbReference type="PANTHER" id="PTHR23179:SF28">
    <property type="entry name" value="RHO GTPASE-ACTIVATING PROTEIN 20"/>
    <property type="match status" value="1"/>
</dbReference>
<dbReference type="KEGG" id="cmk:103186508"/>
<dbReference type="OMA" id="IDDQHCK"/>
<dbReference type="CDD" id="cd13319">
    <property type="entry name" value="PH_RARhoGAP"/>
    <property type="match status" value="1"/>
</dbReference>
<feature type="compositionally biased region" description="Basic and acidic residues" evidence="6">
    <location>
        <begin position="22"/>
        <end position="34"/>
    </location>
</feature>
<reference evidence="10" key="1">
    <citation type="journal article" date="2006" name="Science">
        <title>Ancient noncoding elements conserved in the human genome.</title>
        <authorList>
            <person name="Venkatesh B."/>
            <person name="Kirkness E.F."/>
            <person name="Loh Y.H."/>
            <person name="Halpern A.L."/>
            <person name="Lee A.P."/>
            <person name="Johnson J."/>
            <person name="Dandona N."/>
            <person name="Viswanathan L.D."/>
            <person name="Tay A."/>
            <person name="Venter J.C."/>
            <person name="Strausberg R.L."/>
            <person name="Brenner S."/>
        </authorList>
    </citation>
    <scope>NUCLEOTIDE SEQUENCE [LARGE SCALE GENOMIC DNA]</scope>
</reference>
<protein>
    <recommendedName>
        <fullName evidence="4">Rho GTPase-activating protein 20</fullName>
    </recommendedName>
    <alternativeName>
        <fullName evidence="5">Rho-type GTPase-activating protein 20</fullName>
    </alternativeName>
</protein>
<dbReference type="FunFam" id="2.30.29.30:FF:000217">
    <property type="entry name" value="Rho GTPase activating protein 20"/>
    <property type="match status" value="1"/>
</dbReference>
<dbReference type="Pfam" id="PF00620">
    <property type="entry name" value="RhoGAP"/>
    <property type="match status" value="1"/>
</dbReference>
<feature type="compositionally biased region" description="Polar residues" evidence="6">
    <location>
        <begin position="664"/>
        <end position="674"/>
    </location>
</feature>
<feature type="compositionally biased region" description="Polar residues" evidence="6">
    <location>
        <begin position="1"/>
        <end position="16"/>
    </location>
</feature>
<dbReference type="GeneTree" id="ENSGT00940000154633"/>
<dbReference type="GO" id="GO:0007165">
    <property type="term" value="P:signal transduction"/>
    <property type="evidence" value="ECO:0007669"/>
    <property type="project" value="InterPro"/>
</dbReference>
<dbReference type="PANTHER" id="PTHR23179">
    <property type="entry name" value="T-CELL ACTIVATION RHO GTPASE ACTIVATING PROTEIN-RELATED"/>
    <property type="match status" value="1"/>
</dbReference>
<dbReference type="InterPro" id="IPR029071">
    <property type="entry name" value="Ubiquitin-like_domsf"/>
</dbReference>
<dbReference type="STRING" id="7868.ENSCMIP00000016439"/>
<dbReference type="Gene3D" id="3.10.20.90">
    <property type="entry name" value="Phosphatidylinositol 3-kinase Catalytic Subunit, Chain A, domain 1"/>
    <property type="match status" value="1"/>
</dbReference>
<evidence type="ECO:0000256" key="2">
    <source>
        <dbReference type="ARBA" id="ARBA00022553"/>
    </source>
</evidence>
<dbReference type="CDD" id="cd04402">
    <property type="entry name" value="RhoGAP_ARHGAP20"/>
    <property type="match status" value="1"/>
</dbReference>
<dbReference type="CDD" id="cd17115">
    <property type="entry name" value="RA_RHG20"/>
    <property type="match status" value="1"/>
</dbReference>
<keyword evidence="1" id="KW-0343">GTPase activation</keyword>
<dbReference type="InterPro" id="IPR047887">
    <property type="entry name" value="ARHGAP20_PH"/>
</dbReference>
<dbReference type="SUPFAM" id="SSF50729">
    <property type="entry name" value="PH domain-like"/>
    <property type="match status" value="1"/>
</dbReference>
<feature type="region of interest" description="Disordered" evidence="6">
    <location>
        <begin position="646"/>
        <end position="674"/>
    </location>
</feature>
<dbReference type="InterPro" id="IPR000159">
    <property type="entry name" value="RA_dom"/>
</dbReference>
<feature type="domain" description="Ras-associating" evidence="7">
    <location>
        <begin position="194"/>
        <end position="314"/>
    </location>
</feature>
<dbReference type="InterPro" id="IPR047886">
    <property type="entry name" value="ARHGAP20-like_RhoGAP"/>
</dbReference>
<feature type="domain" description="Rho-GAP" evidence="8">
    <location>
        <begin position="365"/>
        <end position="551"/>
    </location>
</feature>
<evidence type="ECO:0000256" key="3">
    <source>
        <dbReference type="ARBA" id="ARBA00055252"/>
    </source>
</evidence>
<dbReference type="Pfam" id="PF22286">
    <property type="entry name" value="RHG20_PH"/>
    <property type="match status" value="1"/>
</dbReference>
<evidence type="ECO:0000259" key="7">
    <source>
        <dbReference type="PROSITE" id="PS50200"/>
    </source>
</evidence>
<dbReference type="Gene3D" id="2.30.29.30">
    <property type="entry name" value="Pleckstrin-homology domain (PH domain)/Phosphotyrosine-binding domain (PTB)"/>
    <property type="match status" value="1"/>
</dbReference>
<feature type="compositionally biased region" description="Acidic residues" evidence="6">
    <location>
        <begin position="589"/>
        <end position="598"/>
    </location>
</feature>
<organism evidence="9 10">
    <name type="scientific">Callorhinchus milii</name>
    <name type="common">Ghost shark</name>
    <dbReference type="NCBI Taxonomy" id="7868"/>
    <lineage>
        <taxon>Eukaryota</taxon>
        <taxon>Metazoa</taxon>
        <taxon>Chordata</taxon>
        <taxon>Craniata</taxon>
        <taxon>Vertebrata</taxon>
        <taxon>Chondrichthyes</taxon>
        <taxon>Holocephali</taxon>
        <taxon>Chimaeriformes</taxon>
        <taxon>Callorhinchidae</taxon>
        <taxon>Callorhinchus</taxon>
    </lineage>
</organism>
<dbReference type="InterPro" id="IPR011993">
    <property type="entry name" value="PH-like_dom_sf"/>
</dbReference>
<dbReference type="SUPFAM" id="SSF48350">
    <property type="entry name" value="GTPase activation domain, GAP"/>
    <property type="match status" value="1"/>
</dbReference>
<comment type="function">
    <text evidence="3">GTPase activator for the Rho-type GTPases by converting them to an inactive GDP-bound state.</text>
</comment>
<dbReference type="GO" id="GO:0005096">
    <property type="term" value="F:GTPase activator activity"/>
    <property type="evidence" value="ECO:0007669"/>
    <property type="project" value="UniProtKB-KW"/>
</dbReference>
<reference evidence="10" key="3">
    <citation type="journal article" date="2014" name="Nature">
        <title>Elephant shark genome provides unique insights into gnathostome evolution.</title>
        <authorList>
            <consortium name="International Elephant Shark Genome Sequencing Consortium"/>
            <person name="Venkatesh B."/>
            <person name="Lee A.P."/>
            <person name="Ravi V."/>
            <person name="Maurya A.K."/>
            <person name="Lian M.M."/>
            <person name="Swann J.B."/>
            <person name="Ohta Y."/>
            <person name="Flajnik M.F."/>
            <person name="Sutoh Y."/>
            <person name="Kasahara M."/>
            <person name="Hoon S."/>
            <person name="Gangu V."/>
            <person name="Roy S.W."/>
            <person name="Irimia M."/>
            <person name="Korzh V."/>
            <person name="Kondrychyn I."/>
            <person name="Lim Z.W."/>
            <person name="Tay B.H."/>
            <person name="Tohari S."/>
            <person name="Kong K.W."/>
            <person name="Ho S."/>
            <person name="Lorente-Galdos B."/>
            <person name="Quilez J."/>
            <person name="Marques-Bonet T."/>
            <person name="Raney B.J."/>
            <person name="Ingham P.W."/>
            <person name="Tay A."/>
            <person name="Hillier L.W."/>
            <person name="Minx P."/>
            <person name="Boehm T."/>
            <person name="Wilson R.K."/>
            <person name="Brenner S."/>
            <person name="Warren W.C."/>
        </authorList>
    </citation>
    <scope>NUCLEOTIDE SEQUENCE [LARGE SCALE GENOMIC DNA]</scope>
</reference>
<feature type="compositionally biased region" description="Polar residues" evidence="6">
    <location>
        <begin position="1009"/>
        <end position="1030"/>
    </location>
</feature>
<feature type="region of interest" description="Disordered" evidence="6">
    <location>
        <begin position="749"/>
        <end position="807"/>
    </location>
</feature>
<dbReference type="SMART" id="SM00324">
    <property type="entry name" value="RhoGAP"/>
    <property type="match status" value="1"/>
</dbReference>
<dbReference type="InParanoid" id="A0A4W3I5W8"/>
<evidence type="ECO:0000256" key="4">
    <source>
        <dbReference type="ARBA" id="ARBA00070254"/>
    </source>
</evidence>